<protein>
    <submittedName>
        <fullName evidence="2">Nucleoside deaminase</fullName>
    </submittedName>
</protein>
<reference evidence="2" key="1">
    <citation type="submission" date="2022-06" db="EMBL/GenBank/DDBJ databases">
        <title>Alkalimarinus sp. nov., isolated from gut of a Alitta virens.</title>
        <authorList>
            <person name="Yang A.I."/>
            <person name="Shin N.-R."/>
        </authorList>
    </citation>
    <scope>NUCLEOTIDE SEQUENCE</scope>
    <source>
        <strain evidence="2">A2M4</strain>
    </source>
</reference>
<gene>
    <name evidence="2" type="ORF">NKI27_18175</name>
</gene>
<dbReference type="EMBL" id="CP100390">
    <property type="protein sequence ID" value="UZE95949.1"/>
    <property type="molecule type" value="Genomic_DNA"/>
</dbReference>
<dbReference type="Pfam" id="PF00383">
    <property type="entry name" value="dCMP_cyt_deam_1"/>
    <property type="match status" value="1"/>
</dbReference>
<dbReference type="Proteomes" id="UP001163739">
    <property type="component" value="Chromosome"/>
</dbReference>
<dbReference type="Gene3D" id="3.40.140.10">
    <property type="entry name" value="Cytidine Deaminase, domain 2"/>
    <property type="match status" value="1"/>
</dbReference>
<dbReference type="PANTHER" id="PTHR11079:SF161">
    <property type="entry name" value="CMP_DCMP-TYPE DEAMINASE DOMAIN-CONTAINING PROTEIN"/>
    <property type="match status" value="1"/>
</dbReference>
<proteinExistence type="predicted"/>
<dbReference type="PANTHER" id="PTHR11079">
    <property type="entry name" value="CYTOSINE DEAMINASE FAMILY MEMBER"/>
    <property type="match status" value="1"/>
</dbReference>
<evidence type="ECO:0000259" key="1">
    <source>
        <dbReference type="PROSITE" id="PS51747"/>
    </source>
</evidence>
<keyword evidence="3" id="KW-1185">Reference proteome</keyword>
<evidence type="ECO:0000313" key="3">
    <source>
        <dbReference type="Proteomes" id="UP001163739"/>
    </source>
</evidence>
<dbReference type="InterPro" id="IPR016193">
    <property type="entry name" value="Cytidine_deaminase-like"/>
</dbReference>
<dbReference type="PROSITE" id="PS51747">
    <property type="entry name" value="CYT_DCMP_DEAMINASES_2"/>
    <property type="match status" value="1"/>
</dbReference>
<organism evidence="2 3">
    <name type="scientific">Alkalimarinus alittae</name>
    <dbReference type="NCBI Taxonomy" id="2961619"/>
    <lineage>
        <taxon>Bacteria</taxon>
        <taxon>Pseudomonadati</taxon>
        <taxon>Pseudomonadota</taxon>
        <taxon>Gammaproteobacteria</taxon>
        <taxon>Alteromonadales</taxon>
        <taxon>Alteromonadaceae</taxon>
        <taxon>Alkalimarinus</taxon>
    </lineage>
</organism>
<dbReference type="SUPFAM" id="SSF53927">
    <property type="entry name" value="Cytidine deaminase-like"/>
    <property type="match status" value="1"/>
</dbReference>
<dbReference type="CDD" id="cd01285">
    <property type="entry name" value="nucleoside_deaminase"/>
    <property type="match status" value="1"/>
</dbReference>
<dbReference type="RefSeq" id="WP_265047433.1">
    <property type="nucleotide sequence ID" value="NZ_CP100390.1"/>
</dbReference>
<feature type="domain" description="CMP/dCMP-type deaminase" evidence="1">
    <location>
        <begin position="3"/>
        <end position="127"/>
    </location>
</feature>
<evidence type="ECO:0000313" key="2">
    <source>
        <dbReference type="EMBL" id="UZE95949.1"/>
    </source>
</evidence>
<sequence>MEQHHIELIRQAIQLAQHNIKHALGGPFGAIIAKDGVEIASGCNSVTTGNDPTAHAEIMAIRSACQTLNTWDLKGYELYTSCEPCPMCLGAAYWAGVSKIWFSANREDASLVGFDDSDMYRELSKPIEQRTMKMSALIPDEGRALLEQWLKKPDRVEY</sequence>
<accession>A0ABY6N1L4</accession>
<name>A0ABY6N1L4_9ALTE</name>
<dbReference type="InterPro" id="IPR002125">
    <property type="entry name" value="CMP_dCMP_dom"/>
</dbReference>